<proteinExistence type="predicted"/>
<dbReference type="AlphaFoldDB" id="A0A1H4CSS3"/>
<protein>
    <submittedName>
        <fullName evidence="2">Dehydratase family protein</fullName>
    </submittedName>
</protein>
<dbReference type="PANTHER" id="PTHR43661:SF3">
    <property type="entry name" value="D-XYLONATE DEHYDRATASE YAGF-RELATED"/>
    <property type="match status" value="1"/>
</dbReference>
<name>A0A1H4CSS3_9BACT</name>
<dbReference type="Pfam" id="PF24877">
    <property type="entry name" value="ILV_EDD_C"/>
    <property type="match status" value="1"/>
</dbReference>
<dbReference type="EMBL" id="FNQY01000036">
    <property type="protein sequence ID" value="SEA63427.1"/>
    <property type="molecule type" value="Genomic_DNA"/>
</dbReference>
<keyword evidence="3" id="KW-1185">Reference proteome</keyword>
<accession>A0A1H4CSS3</accession>
<gene>
    <name evidence="2" type="ORF">SAMN05192529_1364</name>
</gene>
<evidence type="ECO:0000313" key="2">
    <source>
        <dbReference type="EMBL" id="SEA63427.1"/>
    </source>
</evidence>
<dbReference type="SUPFAM" id="SSF143975">
    <property type="entry name" value="IlvD/EDD N-terminal domain-like"/>
    <property type="match status" value="1"/>
</dbReference>
<dbReference type="InterPro" id="IPR037237">
    <property type="entry name" value="IlvD/EDD_N"/>
</dbReference>
<feature type="domain" description="Dihydroxy-acid/6-phosphogluconate dehydratase C-terminal" evidence="1">
    <location>
        <begin position="29"/>
        <end position="65"/>
    </location>
</feature>
<dbReference type="GO" id="GO:0005829">
    <property type="term" value="C:cytosol"/>
    <property type="evidence" value="ECO:0007669"/>
    <property type="project" value="TreeGrafter"/>
</dbReference>
<dbReference type="Proteomes" id="UP000199041">
    <property type="component" value="Unassembled WGS sequence"/>
</dbReference>
<dbReference type="InterPro" id="IPR042096">
    <property type="entry name" value="Dihydro-acid_dehy_C"/>
</dbReference>
<evidence type="ECO:0000259" key="1">
    <source>
        <dbReference type="Pfam" id="PF24877"/>
    </source>
</evidence>
<dbReference type="SUPFAM" id="SSF52016">
    <property type="entry name" value="LeuD/IlvD-like"/>
    <property type="match status" value="1"/>
</dbReference>
<evidence type="ECO:0000313" key="3">
    <source>
        <dbReference type="Proteomes" id="UP000199041"/>
    </source>
</evidence>
<dbReference type="Gene3D" id="3.50.30.80">
    <property type="entry name" value="IlvD/EDD C-terminal domain-like"/>
    <property type="match status" value="1"/>
</dbReference>
<reference evidence="2 3" key="1">
    <citation type="submission" date="2016-10" db="EMBL/GenBank/DDBJ databases">
        <authorList>
            <person name="de Groot N.N."/>
        </authorList>
    </citation>
    <scope>NUCLEOTIDE SEQUENCE [LARGE SCALE GENOMIC DNA]</scope>
    <source>
        <strain evidence="2 3">Vu-144</strain>
    </source>
</reference>
<organism evidence="2 3">
    <name type="scientific">Arachidicoccus rhizosphaerae</name>
    <dbReference type="NCBI Taxonomy" id="551991"/>
    <lineage>
        <taxon>Bacteria</taxon>
        <taxon>Pseudomonadati</taxon>
        <taxon>Bacteroidota</taxon>
        <taxon>Chitinophagia</taxon>
        <taxon>Chitinophagales</taxon>
        <taxon>Chitinophagaceae</taxon>
        <taxon>Arachidicoccus</taxon>
    </lineage>
</organism>
<sequence length="66" mass="7271">MAMGESTNTVLHMLAIAREAQIDFQLKDVTRGLYIGHVSPEAAERGIFGLLQNGDKVHIDVDNYSI</sequence>
<dbReference type="InterPro" id="IPR056740">
    <property type="entry name" value="ILV_EDD_C"/>
</dbReference>
<dbReference type="STRING" id="551991.SAMN05192529_1364"/>
<dbReference type="GO" id="GO:0016836">
    <property type="term" value="F:hydro-lyase activity"/>
    <property type="evidence" value="ECO:0007669"/>
    <property type="project" value="TreeGrafter"/>
</dbReference>
<dbReference type="PANTHER" id="PTHR43661">
    <property type="entry name" value="D-XYLONATE DEHYDRATASE"/>
    <property type="match status" value="1"/>
</dbReference>